<feature type="domain" description="Pyridine nucleotide-disulphide oxidoreductase dimerisation" evidence="11">
    <location>
        <begin position="341"/>
        <end position="446"/>
    </location>
</feature>
<dbReference type="InterPro" id="IPR016156">
    <property type="entry name" value="FAD/NAD-linked_Rdtase_dimer_sf"/>
</dbReference>
<evidence type="ECO:0000256" key="8">
    <source>
        <dbReference type="PIRSR" id="PIRSR000350-3"/>
    </source>
</evidence>
<dbReference type="AlphaFoldDB" id="A0A926N6J7"/>
<feature type="binding site" evidence="8">
    <location>
        <position position="50"/>
    </location>
    <ligand>
        <name>FAD</name>
        <dbReference type="ChEBI" id="CHEBI:57692"/>
    </ligand>
</feature>
<feature type="binding site" evidence="8">
    <location>
        <position position="198"/>
    </location>
    <ligand>
        <name>NAD(+)</name>
        <dbReference type="ChEBI" id="CHEBI:57540"/>
    </ligand>
</feature>
<dbReference type="GO" id="GO:0003955">
    <property type="term" value="F:NAD(P)H dehydrogenase (quinone) activity"/>
    <property type="evidence" value="ECO:0007669"/>
    <property type="project" value="TreeGrafter"/>
</dbReference>
<proteinExistence type="inferred from homology"/>
<dbReference type="Gene3D" id="3.50.50.60">
    <property type="entry name" value="FAD/NAD(P)-binding domain"/>
    <property type="match status" value="2"/>
</dbReference>
<accession>A0A926N6J7</accession>
<dbReference type="FunFam" id="3.30.390.30:FF:000001">
    <property type="entry name" value="Dihydrolipoyl dehydrogenase"/>
    <property type="match status" value="1"/>
</dbReference>
<dbReference type="SUPFAM" id="SSF55424">
    <property type="entry name" value="FAD/NAD-linked reductases, dimerisation (C-terminal) domain"/>
    <property type="match status" value="1"/>
</dbReference>
<feature type="binding site" evidence="8">
    <location>
        <position position="265"/>
    </location>
    <ligand>
        <name>NAD(+)</name>
        <dbReference type="ChEBI" id="CHEBI:57540"/>
    </ligand>
</feature>
<dbReference type="Gene3D" id="3.30.390.30">
    <property type="match status" value="1"/>
</dbReference>
<dbReference type="GO" id="GO:0050660">
    <property type="term" value="F:flavin adenine dinucleotide binding"/>
    <property type="evidence" value="ECO:0007669"/>
    <property type="project" value="TreeGrafter"/>
</dbReference>
<evidence type="ECO:0000256" key="1">
    <source>
        <dbReference type="ARBA" id="ARBA00007532"/>
    </source>
</evidence>
<protein>
    <submittedName>
        <fullName evidence="13">FAD-dependent oxidoreductase</fullName>
    </submittedName>
</protein>
<dbReference type="PRINTS" id="PR00368">
    <property type="entry name" value="FADPNR"/>
</dbReference>
<dbReference type="Pfam" id="PF02852">
    <property type="entry name" value="Pyr_redox_dim"/>
    <property type="match status" value="1"/>
</dbReference>
<keyword evidence="5 10" id="KW-0560">Oxidoreductase</keyword>
<comment type="cofactor">
    <cofactor evidence="8">
        <name>FAD</name>
        <dbReference type="ChEBI" id="CHEBI:57692"/>
    </cofactor>
    <text evidence="8">Binds 1 FAD per subunit.</text>
</comment>
<keyword evidence="8" id="KW-0520">NAD</keyword>
<evidence type="ECO:0000256" key="10">
    <source>
        <dbReference type="RuleBase" id="RU003691"/>
    </source>
</evidence>
<keyword evidence="3 8" id="KW-0274">FAD</keyword>
<evidence type="ECO:0000256" key="6">
    <source>
        <dbReference type="ARBA" id="ARBA00023157"/>
    </source>
</evidence>
<evidence type="ECO:0000256" key="3">
    <source>
        <dbReference type="ARBA" id="ARBA00022827"/>
    </source>
</evidence>
<reference evidence="13" key="1">
    <citation type="submission" date="2020-09" db="EMBL/GenBank/DDBJ databases">
        <title>A novel bacterium of genus Hazenella, isolated from South China Sea.</title>
        <authorList>
            <person name="Huang H."/>
            <person name="Mo K."/>
            <person name="Hu Y."/>
        </authorList>
    </citation>
    <scope>NUCLEOTIDE SEQUENCE</scope>
    <source>
        <strain evidence="13">IB182357</strain>
    </source>
</reference>
<evidence type="ECO:0000256" key="4">
    <source>
        <dbReference type="ARBA" id="ARBA00022857"/>
    </source>
</evidence>
<keyword evidence="2 10" id="KW-0285">Flavoprotein</keyword>
<evidence type="ECO:0000256" key="5">
    <source>
        <dbReference type="ARBA" id="ARBA00023002"/>
    </source>
</evidence>
<sequence>MKKYDLIVLGGGAGGLVAAAGAASFGAKVALIDPGPLGGDCLWTGCVPTKSFIHSSKLIYTAKSAGEFGLKTEGKPEFKEAKARLERAIQTIQKHDDPQRFIDMGIDYYDGRGSFAGKHEMIIDGSEKIYGKRIVIATGARPFIPPIQGLREAGYETNETILKRSQTPKSLLVIGGGPIGLEYAQAFARFGSQVTVVEMAPSILIHDDEDCIPPIMKTLKEEGIQVFTDTEIKEISVTKEAKQVVMIHQGKEQKIAVTDILVATGRTPNIEALNLDSVGIQTERGVIVVNDRLQTTLKHVYAVGDVIGKFAFTHAAGEEGKLVVSNAVLGLRRKVNYQHLPWVTYTDPQVFHLGMTEREARQKDTKIQVYKTTLAEADRFITEQTEAGLVKVITDKRGVILGAHAVGPDAGDWMQEIVFAKRYGHKIGDLSQVIHPYPARTGALQKTADLFWRDKLFSSKITKWIARYVRWFR</sequence>
<feature type="binding site" evidence="8">
    <location>
        <begin position="175"/>
        <end position="182"/>
    </location>
    <ligand>
        <name>NAD(+)</name>
        <dbReference type="ChEBI" id="CHEBI:57540"/>
    </ligand>
</feature>
<comment type="caution">
    <text evidence="13">The sequence shown here is derived from an EMBL/GenBank/DDBJ whole genome shotgun (WGS) entry which is preliminary data.</text>
</comment>
<dbReference type="EMBL" id="JACXAH010000016">
    <property type="protein sequence ID" value="MBD1373069.1"/>
    <property type="molecule type" value="Genomic_DNA"/>
</dbReference>
<evidence type="ECO:0000256" key="7">
    <source>
        <dbReference type="ARBA" id="ARBA00023284"/>
    </source>
</evidence>
<keyword evidence="4" id="KW-0521">NADP</keyword>
<keyword evidence="6" id="KW-1015">Disulfide bond</keyword>
<dbReference type="PROSITE" id="PS00076">
    <property type="entry name" value="PYRIDINE_REDOX_1"/>
    <property type="match status" value="1"/>
</dbReference>
<evidence type="ECO:0000313" key="14">
    <source>
        <dbReference type="Proteomes" id="UP000661691"/>
    </source>
</evidence>
<dbReference type="InterPro" id="IPR036188">
    <property type="entry name" value="FAD/NAD-bd_sf"/>
</dbReference>
<dbReference type="Pfam" id="PF07992">
    <property type="entry name" value="Pyr_redox_2"/>
    <property type="match status" value="1"/>
</dbReference>
<evidence type="ECO:0000256" key="9">
    <source>
        <dbReference type="PIRSR" id="PIRSR000350-4"/>
    </source>
</evidence>
<evidence type="ECO:0000256" key="2">
    <source>
        <dbReference type="ARBA" id="ARBA00022630"/>
    </source>
</evidence>
<comment type="similarity">
    <text evidence="1 10">Belongs to the class-I pyridine nucleotide-disulfide oxidoreductase family.</text>
</comment>
<dbReference type="GO" id="GO:0016668">
    <property type="term" value="F:oxidoreductase activity, acting on a sulfur group of donors, NAD(P) as acceptor"/>
    <property type="evidence" value="ECO:0007669"/>
    <property type="project" value="InterPro"/>
</dbReference>
<dbReference type="PANTHER" id="PTHR43014:SF2">
    <property type="entry name" value="MERCURIC REDUCTASE"/>
    <property type="match status" value="1"/>
</dbReference>
<dbReference type="InterPro" id="IPR023753">
    <property type="entry name" value="FAD/NAD-binding_dom"/>
</dbReference>
<evidence type="ECO:0000313" key="13">
    <source>
        <dbReference type="EMBL" id="MBD1373069.1"/>
    </source>
</evidence>
<dbReference type="Proteomes" id="UP000661691">
    <property type="component" value="Unassembled WGS sequence"/>
</dbReference>
<keyword evidence="8" id="KW-0547">Nucleotide-binding</keyword>
<dbReference type="InterPro" id="IPR004099">
    <property type="entry name" value="Pyr_nucl-diS_OxRdtase_dimer"/>
</dbReference>
<feature type="disulfide bond" description="Redox-active" evidence="9">
    <location>
        <begin position="41"/>
        <end position="46"/>
    </location>
</feature>
<dbReference type="PIRSF" id="PIRSF000350">
    <property type="entry name" value="Mercury_reductase_MerA"/>
    <property type="match status" value="1"/>
</dbReference>
<evidence type="ECO:0000259" key="11">
    <source>
        <dbReference type="Pfam" id="PF02852"/>
    </source>
</evidence>
<keyword evidence="7 10" id="KW-0676">Redox-active center</keyword>
<dbReference type="InterPro" id="IPR001100">
    <property type="entry name" value="Pyr_nuc-diS_OxRdtase"/>
</dbReference>
<feature type="binding site" evidence="8">
    <location>
        <position position="305"/>
    </location>
    <ligand>
        <name>NAD(+)</name>
        <dbReference type="ChEBI" id="CHEBI:57540"/>
    </ligand>
</feature>
<evidence type="ECO:0000259" key="12">
    <source>
        <dbReference type="Pfam" id="PF07992"/>
    </source>
</evidence>
<dbReference type="PANTHER" id="PTHR43014">
    <property type="entry name" value="MERCURIC REDUCTASE"/>
    <property type="match status" value="1"/>
</dbReference>
<gene>
    <name evidence="13" type="ORF">IC620_11965</name>
</gene>
<name>A0A926N6J7_9BACL</name>
<dbReference type="PRINTS" id="PR00411">
    <property type="entry name" value="PNDRDTASEI"/>
</dbReference>
<feature type="binding site" evidence="8">
    <location>
        <position position="113"/>
    </location>
    <ligand>
        <name>FAD</name>
        <dbReference type="ChEBI" id="CHEBI:57692"/>
    </ligand>
</feature>
<organism evidence="13 14">
    <name type="scientific">Polycladospora coralii</name>
    <dbReference type="NCBI Taxonomy" id="2771432"/>
    <lineage>
        <taxon>Bacteria</taxon>
        <taxon>Bacillati</taxon>
        <taxon>Bacillota</taxon>
        <taxon>Bacilli</taxon>
        <taxon>Bacillales</taxon>
        <taxon>Thermoactinomycetaceae</taxon>
        <taxon>Polycladospora</taxon>
    </lineage>
</organism>
<dbReference type="InterPro" id="IPR012999">
    <property type="entry name" value="Pyr_OxRdtase_I_AS"/>
</dbReference>
<dbReference type="RefSeq" id="WP_191142302.1">
    <property type="nucleotide sequence ID" value="NZ_JACXAH010000016.1"/>
</dbReference>
<keyword evidence="14" id="KW-1185">Reference proteome</keyword>
<feature type="domain" description="FAD/NAD(P)-binding" evidence="12">
    <location>
        <begin position="4"/>
        <end position="320"/>
    </location>
</feature>
<dbReference type="SUPFAM" id="SSF51905">
    <property type="entry name" value="FAD/NAD(P)-binding domain"/>
    <property type="match status" value="1"/>
</dbReference>